<accession>A0A386KQA3</accession>
<reference evidence="2 3" key="1">
    <citation type="submission" date="2018-08" db="EMBL/GenBank/DDBJ databases">
        <authorList>
            <person name="Preder H."/>
            <person name="Servin-Meza L.A."/>
            <person name="Bonilla J.A."/>
            <person name="Klyczek K."/>
            <person name="Garlena R.A."/>
            <person name="Russell D.A."/>
            <person name="Pope W.H."/>
            <person name="Jacobs-Sera D."/>
            <person name="Hatfull G.F."/>
        </authorList>
    </citation>
    <scope>NUCLEOTIDE SEQUENCE [LARGE SCALE GENOMIC DNA]</scope>
</reference>
<evidence type="ECO:0000256" key="1">
    <source>
        <dbReference type="SAM" id="MobiDB-lite"/>
    </source>
</evidence>
<keyword evidence="3" id="KW-1185">Reference proteome</keyword>
<feature type="region of interest" description="Disordered" evidence="1">
    <location>
        <begin position="1"/>
        <end position="20"/>
    </location>
</feature>
<dbReference type="Proteomes" id="UP000281993">
    <property type="component" value="Segment"/>
</dbReference>
<gene>
    <name evidence="2" type="primary">52</name>
    <name evidence="2" type="ORF">SEA_VALENTINIPUFF_52</name>
</gene>
<sequence>MGSVRMTGAVDRIPAGTYSQPDDEEIIDAEVIEDDEVARQVSPDPSWEMLLDGFGTMFDVCHRGEVFIDDAWFVRTTTYNAEVVTFFELLALRANQRRLLLTVERQAIPRAHVVSWRPR</sequence>
<organism evidence="2 3">
    <name type="scientific">Microbacterium phage ValentiniPuff</name>
    <dbReference type="NCBI Taxonomy" id="2315705"/>
    <lineage>
        <taxon>Viruses</taxon>
        <taxon>Duplodnaviria</taxon>
        <taxon>Heunggongvirae</taxon>
        <taxon>Uroviricota</taxon>
        <taxon>Caudoviricetes</taxon>
        <taxon>Valentinivirus</taxon>
        <taxon>Valentinivirus valentinipuff</taxon>
    </lineage>
</organism>
<proteinExistence type="predicted"/>
<name>A0A386KQA3_9CAUD</name>
<protein>
    <submittedName>
        <fullName evidence="2">Uncharacterized protein</fullName>
    </submittedName>
</protein>
<evidence type="ECO:0000313" key="3">
    <source>
        <dbReference type="Proteomes" id="UP000281993"/>
    </source>
</evidence>
<evidence type="ECO:0000313" key="2">
    <source>
        <dbReference type="EMBL" id="AYD87410.1"/>
    </source>
</evidence>
<dbReference type="EMBL" id="MH825712">
    <property type="protein sequence ID" value="AYD87410.1"/>
    <property type="molecule type" value="Genomic_DNA"/>
</dbReference>